<evidence type="ECO:0000313" key="5">
    <source>
        <dbReference type="EMBL" id="HIK00180.1"/>
    </source>
</evidence>
<keyword evidence="3 5" id="KW-0269">Exonuclease</keyword>
<dbReference type="Gene3D" id="3.60.21.10">
    <property type="match status" value="1"/>
</dbReference>
<dbReference type="PANTHER" id="PTHR30337">
    <property type="entry name" value="COMPONENT OF ATP-DEPENDENT DSDNA EXONUCLEASE"/>
    <property type="match status" value="1"/>
</dbReference>
<organism evidence="5 6">
    <name type="scientific">Candidatus Naiadarchaeum limnaeum</name>
    <dbReference type="NCBI Taxonomy" id="2756139"/>
    <lineage>
        <taxon>Archaea</taxon>
        <taxon>Candidatus Undinarchaeota</taxon>
        <taxon>Candidatus Undinarchaeia</taxon>
        <taxon>Candidatus Naiadarchaeales</taxon>
        <taxon>Candidatus Naiadarchaeaceae</taxon>
        <taxon>Candidatus Naiadarchaeum</taxon>
    </lineage>
</organism>
<comment type="caution">
    <text evidence="5">The sequence shown here is derived from an EMBL/GenBank/DDBJ whole genome shotgun (WGS) entry which is preliminary data.</text>
</comment>
<dbReference type="InterPro" id="IPR041796">
    <property type="entry name" value="Mre11_N"/>
</dbReference>
<dbReference type="PANTHER" id="PTHR30337:SF0">
    <property type="entry name" value="NUCLEASE SBCCD SUBUNIT D"/>
    <property type="match status" value="1"/>
</dbReference>
<keyword evidence="1" id="KW-0540">Nuclease</keyword>
<keyword evidence="6" id="KW-1185">Reference proteome</keyword>
<evidence type="ECO:0000256" key="1">
    <source>
        <dbReference type="ARBA" id="ARBA00022722"/>
    </source>
</evidence>
<dbReference type="EMBL" id="DVAB01000014">
    <property type="protein sequence ID" value="HIK00180.1"/>
    <property type="molecule type" value="Genomic_DNA"/>
</dbReference>
<dbReference type="InterPro" id="IPR029052">
    <property type="entry name" value="Metallo-depent_PP-like"/>
</dbReference>
<dbReference type="CDD" id="cd00840">
    <property type="entry name" value="MPP_Mre11_N"/>
    <property type="match status" value="1"/>
</dbReference>
<evidence type="ECO:0000256" key="2">
    <source>
        <dbReference type="ARBA" id="ARBA00022801"/>
    </source>
</evidence>
<accession>A0A832V4Q7</accession>
<evidence type="ECO:0000259" key="4">
    <source>
        <dbReference type="Pfam" id="PF00149"/>
    </source>
</evidence>
<dbReference type="SUPFAM" id="SSF56300">
    <property type="entry name" value="Metallo-dependent phosphatases"/>
    <property type="match status" value="1"/>
</dbReference>
<sequence length="413" mass="47149">MKIAIIGDMHLGAFQADERREDSFIQAREAIELALKENADLILLAGDIFDTRVPTQDILAKAMEIFHLPKKKYPLLKQEAEIESLHGKSEKEIPRSSLFGIPIVAIHGNHDRRGKGLTNPVELLEKAGLLIHLNVGTIVLSLKGEKIAIHGMSYVPEKYAREVLQKLNPIPVKGATNIFMFHQAVGQYLYSDEEHPTLMLEDLPRGFNLVVDGHIHWSDNYKGDGLNFLLAGSTISTQMRRIEAERPKAIHIFENGKLRQKKLETQRELFYETLTFNEIEPDPLRKKVSEVLSKIPEKNKKPLVRLVLKGTIKHGFEAADLNLHKIEEEFRDRCILHIGREKLFSKETAGTREILEELLKKQISIEERGVQILQKNLAESDFKDLTKIEEFFNTLIENGTDSAYKFLRGNLKK</sequence>
<dbReference type="InterPro" id="IPR004843">
    <property type="entry name" value="Calcineurin-like_PHP"/>
</dbReference>
<dbReference type="Proteomes" id="UP000646946">
    <property type="component" value="Unassembled WGS sequence"/>
</dbReference>
<reference evidence="5 6" key="1">
    <citation type="journal article" name="Nat. Commun.">
        <title>Undinarchaeota illuminate DPANN phylogeny and the impact of gene transfer on archaeal evolution.</title>
        <authorList>
            <person name="Dombrowski N."/>
            <person name="Williams T.A."/>
            <person name="Sun J."/>
            <person name="Woodcroft B.J."/>
            <person name="Lee J.H."/>
            <person name="Minh B.Q."/>
            <person name="Rinke C."/>
            <person name="Spang A."/>
        </authorList>
    </citation>
    <scope>NUCLEOTIDE SEQUENCE [LARGE SCALE GENOMIC DNA]</scope>
    <source>
        <strain evidence="5">MAG_bin1129</strain>
    </source>
</reference>
<dbReference type="InterPro" id="IPR050535">
    <property type="entry name" value="DNA_Repair-Maintenance_Comp"/>
</dbReference>
<dbReference type="GO" id="GO:0004527">
    <property type="term" value="F:exonuclease activity"/>
    <property type="evidence" value="ECO:0007669"/>
    <property type="project" value="UniProtKB-KW"/>
</dbReference>
<dbReference type="Pfam" id="PF00149">
    <property type="entry name" value="Metallophos"/>
    <property type="match status" value="1"/>
</dbReference>
<proteinExistence type="predicted"/>
<name>A0A832V4Q7_9ARCH</name>
<evidence type="ECO:0000256" key="3">
    <source>
        <dbReference type="ARBA" id="ARBA00022839"/>
    </source>
</evidence>
<feature type="domain" description="Calcineurin-like phosphoesterase" evidence="4">
    <location>
        <begin position="1"/>
        <end position="217"/>
    </location>
</feature>
<protein>
    <submittedName>
        <fullName evidence="5">DNA repair exonuclease</fullName>
    </submittedName>
</protein>
<gene>
    <name evidence="5" type="ORF">H1016_01425</name>
</gene>
<evidence type="ECO:0000313" key="6">
    <source>
        <dbReference type="Proteomes" id="UP000646946"/>
    </source>
</evidence>
<dbReference type="AlphaFoldDB" id="A0A832V4Q7"/>
<keyword evidence="2" id="KW-0378">Hydrolase</keyword>